<dbReference type="PaxDb" id="67767-A0A0J7K7Y0"/>
<evidence type="ECO:0000313" key="2">
    <source>
        <dbReference type="Proteomes" id="UP000036403"/>
    </source>
</evidence>
<keyword evidence="2" id="KW-1185">Reference proteome</keyword>
<dbReference type="EMBL" id="LBMM01012035">
    <property type="protein sequence ID" value="KMQ86462.1"/>
    <property type="molecule type" value="Genomic_DNA"/>
</dbReference>
<proteinExistence type="predicted"/>
<dbReference type="Proteomes" id="UP000036403">
    <property type="component" value="Unassembled WGS sequence"/>
</dbReference>
<protein>
    <submittedName>
        <fullName evidence="1">3-hydroxy-3-methylglutaryl-coenzyme a reductase</fullName>
    </submittedName>
</protein>
<dbReference type="AlphaFoldDB" id="A0A0J7K7Y0"/>
<feature type="non-terminal residue" evidence="1">
    <location>
        <position position="73"/>
    </location>
</feature>
<organism evidence="1 2">
    <name type="scientific">Lasius niger</name>
    <name type="common">Black garden ant</name>
    <dbReference type="NCBI Taxonomy" id="67767"/>
    <lineage>
        <taxon>Eukaryota</taxon>
        <taxon>Metazoa</taxon>
        <taxon>Ecdysozoa</taxon>
        <taxon>Arthropoda</taxon>
        <taxon>Hexapoda</taxon>
        <taxon>Insecta</taxon>
        <taxon>Pterygota</taxon>
        <taxon>Neoptera</taxon>
        <taxon>Endopterygota</taxon>
        <taxon>Hymenoptera</taxon>
        <taxon>Apocrita</taxon>
        <taxon>Aculeata</taxon>
        <taxon>Formicoidea</taxon>
        <taxon>Formicidae</taxon>
        <taxon>Formicinae</taxon>
        <taxon>Lasius</taxon>
        <taxon>Lasius</taxon>
    </lineage>
</organism>
<gene>
    <name evidence="1" type="ORF">RF55_14541</name>
</gene>
<accession>A0A0J7K7Y0</accession>
<reference evidence="1 2" key="1">
    <citation type="submission" date="2015-04" db="EMBL/GenBank/DDBJ databases">
        <title>Lasius niger genome sequencing.</title>
        <authorList>
            <person name="Konorov E.A."/>
            <person name="Nikitin M.A."/>
            <person name="Kirill M.V."/>
            <person name="Chang P."/>
        </authorList>
    </citation>
    <scope>NUCLEOTIDE SEQUENCE [LARGE SCALE GENOMIC DNA]</scope>
    <source>
        <tissue evidence="1">Whole</tissue>
    </source>
</reference>
<evidence type="ECO:0000313" key="1">
    <source>
        <dbReference type="EMBL" id="KMQ86462.1"/>
    </source>
</evidence>
<dbReference type="STRING" id="67767.A0A0J7K7Y0"/>
<sequence>MLQILHGKAKRDTMLACIFEMRGRFCAGHPLEVIVTAFTLTACMLNMETRTGQAREEGLSGATHCNQSKCNTT</sequence>
<name>A0A0J7K7Y0_LASNI</name>
<comment type="caution">
    <text evidence="1">The sequence shown here is derived from an EMBL/GenBank/DDBJ whole genome shotgun (WGS) entry which is preliminary data.</text>
</comment>